<protein>
    <submittedName>
        <fullName evidence="4">Ring assembly protein 3</fullName>
    </submittedName>
</protein>
<dbReference type="InterPro" id="IPR016024">
    <property type="entry name" value="ARM-type_fold"/>
</dbReference>
<comment type="subcellular location">
    <subcellularLocation>
        <location evidence="1">Cytoplasm</location>
    </subcellularLocation>
</comment>
<dbReference type="InterPro" id="IPR011989">
    <property type="entry name" value="ARM-like"/>
</dbReference>
<dbReference type="SUPFAM" id="SSF48371">
    <property type="entry name" value="ARM repeat"/>
    <property type="match status" value="1"/>
</dbReference>
<evidence type="ECO:0000313" key="4">
    <source>
        <dbReference type="EMBL" id="KKF95749.1"/>
    </source>
</evidence>
<evidence type="ECO:0000313" key="5">
    <source>
        <dbReference type="Proteomes" id="UP000034841"/>
    </source>
</evidence>
<dbReference type="Pfam" id="PF11701">
    <property type="entry name" value="UNC45-central"/>
    <property type="match status" value="1"/>
</dbReference>
<proteinExistence type="predicted"/>
<organism evidence="4 5">
    <name type="scientific">Ceratocystis fimbriata f. sp. platani</name>
    <dbReference type="NCBI Taxonomy" id="88771"/>
    <lineage>
        <taxon>Eukaryota</taxon>
        <taxon>Fungi</taxon>
        <taxon>Dikarya</taxon>
        <taxon>Ascomycota</taxon>
        <taxon>Pezizomycotina</taxon>
        <taxon>Sordariomycetes</taxon>
        <taxon>Hypocreomycetidae</taxon>
        <taxon>Microascales</taxon>
        <taxon>Ceratocystidaceae</taxon>
        <taxon>Ceratocystis</taxon>
    </lineage>
</organism>
<sequence>MASVAAAPAVQYTAAENDTQLIIARLMEGGQEDEETCQDLDRLTKYLSEDKASQSNKDYQSLTRVVDIECVDTLLGYLDMRQPDTVRGHATLTMSAYFQAAGEQGAENLKTFFFGRVNRGTYDDYIVAFCVAGAAFPVVPDVTAELFLKEGFLSSLGPLIRRKWKSRKVETACLEMLNAACMNSVCRDAVQKYCVEWLDEIVDQDPEGSLKPKATEPQFDQQEGSISMRRHSQQVQKLAAVILAKLQAIAIPPSNDPNQRVTTATISIEDLSTMFTGMLVDDDRDKSHGQAVEGLAYASLRPQVKETLSRDSKFLQNIIKELENAPPRSPLTYGALSILANLTRYRPILSDEEQKMNQLKAYANAAGKLAAPNPLDDDSHVEERCKRVFEAGVVPVLVTHSKNGSPASLLLVANIMNSLASDKASRGKLAQQGAIRLLLGIWATLPKTQEVGRYVAAHALARILISTNPSMVFGGNSNISQHMAIPPLVTLMTPDESSGRKNLLPTFEGLMALTNLASMNNMDTHKALIQSSWDKIEDLMLANNPLICKATVELVCNLVQSPEGIALYADGSPQAKNRLHIMLALADAEDEGIRSAAGGALASLSNFDGVIDGILSREKGLRTIIGMCDEENEDLRHRAAVILYNMLAADSDAGKRARKRVQESSGVQVLMACAKTSRRPEVIEVIVSALKILLENKET</sequence>
<dbReference type="GO" id="GO:0051879">
    <property type="term" value="F:Hsp90 protein binding"/>
    <property type="evidence" value="ECO:0007669"/>
    <property type="project" value="TreeGrafter"/>
</dbReference>
<evidence type="ECO:0000259" key="3">
    <source>
        <dbReference type="Pfam" id="PF11701"/>
    </source>
</evidence>
<comment type="caution">
    <text evidence="4">The sequence shown here is derived from an EMBL/GenBank/DDBJ whole genome shotgun (WGS) entry which is preliminary data.</text>
</comment>
<dbReference type="GO" id="GO:0005737">
    <property type="term" value="C:cytoplasm"/>
    <property type="evidence" value="ECO:0007669"/>
    <property type="project" value="UniProtKB-SubCell"/>
</dbReference>
<dbReference type="PANTHER" id="PTHR45994">
    <property type="entry name" value="FI21225P1"/>
    <property type="match status" value="1"/>
</dbReference>
<feature type="domain" description="UNC-45/Cro1/She4 central" evidence="3">
    <location>
        <begin position="69"/>
        <end position="246"/>
    </location>
</feature>
<dbReference type="Gene3D" id="1.25.10.10">
    <property type="entry name" value="Leucine-rich Repeat Variant"/>
    <property type="match status" value="1"/>
</dbReference>
<dbReference type="EMBL" id="LBBL01000079">
    <property type="protein sequence ID" value="KKF95749.1"/>
    <property type="molecule type" value="Genomic_DNA"/>
</dbReference>
<evidence type="ECO:0000256" key="1">
    <source>
        <dbReference type="ARBA" id="ARBA00004496"/>
    </source>
</evidence>
<gene>
    <name evidence="4" type="primary">rng3</name>
    <name evidence="4" type="ORF">CFO_g1876</name>
</gene>
<keyword evidence="2" id="KW-0963">Cytoplasm</keyword>
<dbReference type="AlphaFoldDB" id="A0A0F8DIK7"/>
<dbReference type="InterPro" id="IPR024660">
    <property type="entry name" value="UCS_central_dom"/>
</dbReference>
<name>A0A0F8DIK7_CERFI</name>
<accession>A0A0F8DIK7</accession>
<dbReference type="OrthoDB" id="5574718at2759"/>
<keyword evidence="5" id="KW-1185">Reference proteome</keyword>
<evidence type="ECO:0000256" key="2">
    <source>
        <dbReference type="ARBA" id="ARBA00022490"/>
    </source>
</evidence>
<dbReference type="Proteomes" id="UP000034841">
    <property type="component" value="Unassembled WGS sequence"/>
</dbReference>
<reference evidence="4 5" key="1">
    <citation type="submission" date="2015-04" db="EMBL/GenBank/DDBJ databases">
        <title>Genome sequence of Ceratocystis platani, a major pathogen of plane trees.</title>
        <authorList>
            <person name="Belbahri L."/>
        </authorList>
    </citation>
    <scope>NUCLEOTIDE SEQUENCE [LARGE SCALE GENOMIC DNA]</scope>
    <source>
        <strain evidence="4 5">CFO</strain>
    </source>
</reference>
<dbReference type="PANTHER" id="PTHR45994:SF1">
    <property type="entry name" value="FI21225P1"/>
    <property type="match status" value="1"/>
</dbReference>